<dbReference type="EMBL" id="CP123872">
    <property type="protein sequence ID" value="WND02457.1"/>
    <property type="molecule type" value="Genomic_DNA"/>
</dbReference>
<gene>
    <name evidence="2" type="ORF">QGN29_12965</name>
</gene>
<dbReference type="InterPro" id="IPR016181">
    <property type="entry name" value="Acyl_CoA_acyltransferase"/>
</dbReference>
<sequence length="199" mass="22613">MNETWLTDVTLNTGMIYLRPLEWGDREALIEAASDGELWKLWFTSVPSAETIDAYIDKALRDKEKGEALAFVVGLQETGQIIGCSRFCHADSLNKRVEIGYTWYSKSYQRTAVNSQCKLLLLSHAFEQLGAIAVEFKTHHSNERSQTAIMRLGAKHDGILRQHQKLADGSYRDTYVYSILNREWPDVKARLALKTDLAS</sequence>
<proteinExistence type="predicted"/>
<dbReference type="Gene3D" id="3.40.630.30">
    <property type="match status" value="1"/>
</dbReference>
<dbReference type="KEGG" id="tmk:QGN29_12965"/>
<name>A0AA52EH66_9PROT</name>
<feature type="domain" description="N-acetyltransferase" evidence="1">
    <location>
        <begin position="16"/>
        <end position="182"/>
    </location>
</feature>
<dbReference type="PANTHER" id="PTHR43610">
    <property type="entry name" value="BLL6696 PROTEIN"/>
    <property type="match status" value="1"/>
</dbReference>
<accession>A0AA52EH66</accession>
<dbReference type="EC" id="2.-.-.-" evidence="2"/>
<dbReference type="SUPFAM" id="SSF55729">
    <property type="entry name" value="Acyl-CoA N-acyltransferases (Nat)"/>
    <property type="match status" value="1"/>
</dbReference>
<organism evidence="2 3">
    <name type="scientific">Temperatibacter marinus</name>
    <dbReference type="NCBI Taxonomy" id="1456591"/>
    <lineage>
        <taxon>Bacteria</taxon>
        <taxon>Pseudomonadati</taxon>
        <taxon>Pseudomonadota</taxon>
        <taxon>Alphaproteobacteria</taxon>
        <taxon>Kordiimonadales</taxon>
        <taxon>Temperatibacteraceae</taxon>
        <taxon>Temperatibacter</taxon>
    </lineage>
</organism>
<keyword evidence="3" id="KW-1185">Reference proteome</keyword>
<evidence type="ECO:0000313" key="3">
    <source>
        <dbReference type="Proteomes" id="UP001268683"/>
    </source>
</evidence>
<reference evidence="2" key="1">
    <citation type="submission" date="2023-04" db="EMBL/GenBank/DDBJ databases">
        <title>Complete genome sequence of Temperatibacter marinus.</title>
        <authorList>
            <person name="Rong J.-C."/>
            <person name="Yi M.-L."/>
            <person name="Zhao Q."/>
        </authorList>
    </citation>
    <scope>NUCLEOTIDE SEQUENCE</scope>
    <source>
        <strain evidence="2">NBRC 110045</strain>
    </source>
</reference>
<dbReference type="PROSITE" id="PS51186">
    <property type="entry name" value="GNAT"/>
    <property type="match status" value="1"/>
</dbReference>
<dbReference type="AlphaFoldDB" id="A0AA52EH66"/>
<dbReference type="GO" id="GO:0016747">
    <property type="term" value="F:acyltransferase activity, transferring groups other than amino-acyl groups"/>
    <property type="evidence" value="ECO:0007669"/>
    <property type="project" value="InterPro"/>
</dbReference>
<dbReference type="PANTHER" id="PTHR43610:SF1">
    <property type="entry name" value="N-ACETYLTRANSFERASE DOMAIN-CONTAINING PROTEIN"/>
    <property type="match status" value="1"/>
</dbReference>
<dbReference type="Pfam" id="PF13302">
    <property type="entry name" value="Acetyltransf_3"/>
    <property type="match status" value="1"/>
</dbReference>
<dbReference type="InterPro" id="IPR000182">
    <property type="entry name" value="GNAT_dom"/>
</dbReference>
<evidence type="ECO:0000259" key="1">
    <source>
        <dbReference type="PROSITE" id="PS51186"/>
    </source>
</evidence>
<evidence type="ECO:0000313" key="2">
    <source>
        <dbReference type="EMBL" id="WND02457.1"/>
    </source>
</evidence>
<protein>
    <submittedName>
        <fullName evidence="2">GNAT family protein</fullName>
        <ecNumber evidence="2">2.-.-.-</ecNumber>
    </submittedName>
</protein>
<keyword evidence="2" id="KW-0808">Transferase</keyword>
<dbReference type="Proteomes" id="UP001268683">
    <property type="component" value="Chromosome"/>
</dbReference>